<dbReference type="InterPro" id="IPR037523">
    <property type="entry name" value="VOC_core"/>
</dbReference>
<dbReference type="SUPFAM" id="SSF54593">
    <property type="entry name" value="Glyoxalase/Bleomycin resistance protein/Dihydroxybiphenyl dioxygenase"/>
    <property type="match status" value="1"/>
</dbReference>
<name>A0A9W4EAB6_9ACTN</name>
<evidence type="ECO:0000313" key="3">
    <source>
        <dbReference type="EMBL" id="CAG6397111.1"/>
    </source>
</evidence>
<dbReference type="CDD" id="cd06587">
    <property type="entry name" value="VOC"/>
    <property type="match status" value="1"/>
</dbReference>
<dbReference type="RefSeq" id="WP_251496621.1">
    <property type="nucleotide sequence ID" value="NZ_CAJSLV010000081.1"/>
</dbReference>
<dbReference type="PANTHER" id="PTHR43048:SF3">
    <property type="entry name" value="METHYLMALONYL-COA EPIMERASE, MITOCHONDRIAL"/>
    <property type="match status" value="1"/>
</dbReference>
<proteinExistence type="predicted"/>
<keyword evidence="1" id="KW-0479">Metal-binding</keyword>
<dbReference type="Proteomes" id="UP001152519">
    <property type="component" value="Unassembled WGS sequence"/>
</dbReference>
<protein>
    <submittedName>
        <fullName evidence="3">Glyoxalase</fullName>
    </submittedName>
</protein>
<dbReference type="PROSITE" id="PS51819">
    <property type="entry name" value="VOC"/>
    <property type="match status" value="1"/>
</dbReference>
<sequence length="136" mass="14552">MSVASFDHIGLSVADLERQCRFYAEAFGFCETHRTEIPDAGVRIALLSGPSGAAVEFTQRVDSAAQHFANPLEGAGIQGYFHWALTVPDLDAALAAAVAHGARTVSQPAPARRPGIRFAYVADPEGNLIELLQHTH</sequence>
<dbReference type="AlphaFoldDB" id="A0A9W4EAB6"/>
<dbReference type="EMBL" id="CAJSLV010000081">
    <property type="protein sequence ID" value="CAG6397111.1"/>
    <property type="molecule type" value="Genomic_DNA"/>
</dbReference>
<organism evidence="3 4">
    <name type="scientific">Actinacidiphila cocklensis</name>
    <dbReference type="NCBI Taxonomy" id="887465"/>
    <lineage>
        <taxon>Bacteria</taxon>
        <taxon>Bacillati</taxon>
        <taxon>Actinomycetota</taxon>
        <taxon>Actinomycetes</taxon>
        <taxon>Kitasatosporales</taxon>
        <taxon>Streptomycetaceae</taxon>
        <taxon>Actinacidiphila</taxon>
    </lineage>
</organism>
<feature type="domain" description="VOC" evidence="2">
    <location>
        <begin position="5"/>
        <end position="134"/>
    </location>
</feature>
<accession>A0A9W4EAB6</accession>
<comment type="caution">
    <text evidence="3">The sequence shown here is derived from an EMBL/GenBank/DDBJ whole genome shotgun (WGS) entry which is preliminary data.</text>
</comment>
<dbReference type="PANTHER" id="PTHR43048">
    <property type="entry name" value="METHYLMALONYL-COA EPIMERASE"/>
    <property type="match status" value="1"/>
</dbReference>
<dbReference type="GO" id="GO:0004493">
    <property type="term" value="F:methylmalonyl-CoA epimerase activity"/>
    <property type="evidence" value="ECO:0007669"/>
    <property type="project" value="TreeGrafter"/>
</dbReference>
<dbReference type="Pfam" id="PF00903">
    <property type="entry name" value="Glyoxalase"/>
    <property type="match status" value="1"/>
</dbReference>
<keyword evidence="4" id="KW-1185">Reference proteome</keyword>
<dbReference type="GO" id="GO:0046872">
    <property type="term" value="F:metal ion binding"/>
    <property type="evidence" value="ECO:0007669"/>
    <property type="project" value="UniProtKB-KW"/>
</dbReference>
<dbReference type="InterPro" id="IPR051785">
    <property type="entry name" value="MMCE/EMCE_epimerase"/>
</dbReference>
<dbReference type="GO" id="GO:0046491">
    <property type="term" value="P:L-methylmalonyl-CoA metabolic process"/>
    <property type="evidence" value="ECO:0007669"/>
    <property type="project" value="TreeGrafter"/>
</dbReference>
<evidence type="ECO:0000313" key="4">
    <source>
        <dbReference type="Proteomes" id="UP001152519"/>
    </source>
</evidence>
<dbReference type="InterPro" id="IPR029068">
    <property type="entry name" value="Glyas_Bleomycin-R_OHBP_Dase"/>
</dbReference>
<dbReference type="Gene3D" id="3.10.180.10">
    <property type="entry name" value="2,3-Dihydroxybiphenyl 1,2-Dioxygenase, domain 1"/>
    <property type="match status" value="1"/>
</dbReference>
<evidence type="ECO:0000256" key="1">
    <source>
        <dbReference type="ARBA" id="ARBA00022723"/>
    </source>
</evidence>
<dbReference type="InterPro" id="IPR004360">
    <property type="entry name" value="Glyas_Fos-R_dOase_dom"/>
</dbReference>
<evidence type="ECO:0000259" key="2">
    <source>
        <dbReference type="PROSITE" id="PS51819"/>
    </source>
</evidence>
<reference evidence="3" key="1">
    <citation type="submission" date="2021-05" db="EMBL/GenBank/DDBJ databases">
        <authorList>
            <person name="Arsene-Ploetze F."/>
        </authorList>
    </citation>
    <scope>NUCLEOTIDE SEQUENCE</scope>
    <source>
        <strain evidence="3">DSM 42138</strain>
    </source>
</reference>
<gene>
    <name evidence="3" type="ORF">SCOCK_50160</name>
</gene>